<evidence type="ECO:0000313" key="3">
    <source>
        <dbReference type="Proteomes" id="UP000053263"/>
    </source>
</evidence>
<dbReference type="Gene3D" id="1.20.1280.50">
    <property type="match status" value="1"/>
</dbReference>
<dbReference type="Pfam" id="PF12937">
    <property type="entry name" value="F-box-like"/>
    <property type="match status" value="1"/>
</dbReference>
<organism evidence="2 3">
    <name type="scientific">Plicaturopsis crispa FD-325 SS-3</name>
    <dbReference type="NCBI Taxonomy" id="944288"/>
    <lineage>
        <taxon>Eukaryota</taxon>
        <taxon>Fungi</taxon>
        <taxon>Dikarya</taxon>
        <taxon>Basidiomycota</taxon>
        <taxon>Agaricomycotina</taxon>
        <taxon>Agaricomycetes</taxon>
        <taxon>Agaricomycetidae</taxon>
        <taxon>Amylocorticiales</taxon>
        <taxon>Amylocorticiaceae</taxon>
        <taxon>Plicatura</taxon>
        <taxon>Plicaturopsis crispa</taxon>
    </lineage>
</organism>
<feature type="domain" description="F-box" evidence="1">
    <location>
        <begin position="96"/>
        <end position="142"/>
    </location>
</feature>
<sequence length="142" mass="16084">MDPGPHTCRRCNAPLFEIPEPIRTSPVPDVLGTNSVPPPSKVPAIRDLISKLAENLPRVETELARMQAVVDRLVLERDELKDMMEGHRDLLTPARALPPELLSQIFIHCLEEEEPSIDRAPLLLGRVCRRWRSISLSTPELW</sequence>
<keyword evidence="3" id="KW-1185">Reference proteome</keyword>
<protein>
    <recommendedName>
        <fullName evidence="1">F-box domain-containing protein</fullName>
    </recommendedName>
</protein>
<dbReference type="EMBL" id="KN832579">
    <property type="protein sequence ID" value="KII83264.1"/>
    <property type="molecule type" value="Genomic_DNA"/>
</dbReference>
<reference evidence="2 3" key="1">
    <citation type="submission" date="2014-06" db="EMBL/GenBank/DDBJ databases">
        <title>Evolutionary Origins and Diversification of the Mycorrhizal Mutualists.</title>
        <authorList>
            <consortium name="DOE Joint Genome Institute"/>
            <consortium name="Mycorrhizal Genomics Consortium"/>
            <person name="Kohler A."/>
            <person name="Kuo A."/>
            <person name="Nagy L.G."/>
            <person name="Floudas D."/>
            <person name="Copeland A."/>
            <person name="Barry K.W."/>
            <person name="Cichocki N."/>
            <person name="Veneault-Fourrey C."/>
            <person name="LaButti K."/>
            <person name="Lindquist E.A."/>
            <person name="Lipzen A."/>
            <person name="Lundell T."/>
            <person name="Morin E."/>
            <person name="Murat C."/>
            <person name="Riley R."/>
            <person name="Ohm R."/>
            <person name="Sun H."/>
            <person name="Tunlid A."/>
            <person name="Henrissat B."/>
            <person name="Grigoriev I.V."/>
            <person name="Hibbett D.S."/>
            <person name="Martin F."/>
        </authorList>
    </citation>
    <scope>NUCLEOTIDE SEQUENCE [LARGE SCALE GENOMIC DNA]</scope>
    <source>
        <strain evidence="2 3">FD-325 SS-3</strain>
    </source>
</reference>
<dbReference type="InterPro" id="IPR001810">
    <property type="entry name" value="F-box_dom"/>
</dbReference>
<dbReference type="HOGENOM" id="CLU_018544_3_2_1"/>
<proteinExistence type="predicted"/>
<dbReference type="AlphaFoldDB" id="A0A0C9T237"/>
<evidence type="ECO:0000259" key="1">
    <source>
        <dbReference type="Pfam" id="PF12937"/>
    </source>
</evidence>
<feature type="non-terminal residue" evidence="2">
    <location>
        <position position="142"/>
    </location>
</feature>
<name>A0A0C9T237_PLICR</name>
<dbReference type="Proteomes" id="UP000053263">
    <property type="component" value="Unassembled WGS sequence"/>
</dbReference>
<accession>A0A0C9T237</accession>
<evidence type="ECO:0000313" key="2">
    <source>
        <dbReference type="EMBL" id="KII83264.1"/>
    </source>
</evidence>
<dbReference type="OrthoDB" id="3365698at2759"/>
<gene>
    <name evidence="2" type="ORF">PLICRDRAFT_119641</name>
</gene>